<evidence type="ECO:0000313" key="2">
    <source>
        <dbReference type="EMBL" id="KAJ8311815.1"/>
    </source>
</evidence>
<reference evidence="2 3" key="1">
    <citation type="submission" date="2022-12" db="EMBL/GenBank/DDBJ databases">
        <title>Chromosome-level genome of Tegillarca granosa.</title>
        <authorList>
            <person name="Kim J."/>
        </authorList>
    </citation>
    <scope>NUCLEOTIDE SEQUENCE [LARGE SCALE GENOMIC DNA]</scope>
    <source>
        <strain evidence="2">Teg-2019</strain>
        <tissue evidence="2">Adductor muscle</tissue>
    </source>
</reference>
<comment type="caution">
    <text evidence="2">The sequence shown here is derived from an EMBL/GenBank/DDBJ whole genome shotgun (WGS) entry which is preliminary data.</text>
</comment>
<feature type="compositionally biased region" description="Acidic residues" evidence="1">
    <location>
        <begin position="11"/>
        <end position="22"/>
    </location>
</feature>
<dbReference type="PANTHER" id="PTHR33206:SF1">
    <property type="entry name" value="DNA-DIRECTED DNA POLYMERASE"/>
    <property type="match status" value="1"/>
</dbReference>
<dbReference type="PANTHER" id="PTHR33206">
    <property type="entry name" value="PROTEIN CBG10425"/>
    <property type="match status" value="1"/>
</dbReference>
<name>A0ABQ9F6B9_TEGGR</name>
<gene>
    <name evidence="2" type="ORF">KUTeg_010628</name>
</gene>
<keyword evidence="3" id="KW-1185">Reference proteome</keyword>
<dbReference type="Proteomes" id="UP001217089">
    <property type="component" value="Unassembled WGS sequence"/>
</dbReference>
<protein>
    <submittedName>
        <fullName evidence="2">Uncharacterized protein</fullName>
    </submittedName>
</protein>
<feature type="region of interest" description="Disordered" evidence="1">
    <location>
        <begin position="1"/>
        <end position="23"/>
    </location>
</feature>
<dbReference type="EMBL" id="JARBDR010000486">
    <property type="protein sequence ID" value="KAJ8311815.1"/>
    <property type="molecule type" value="Genomic_DNA"/>
</dbReference>
<sequence>MLETITTDETKEQDDLDDEEDADKWGNKMNVNAVKTMINQMKIYVTQVPALGFDSARNDLNLVKQKLARHLKMHELNATFVVKQNNFYSCISSPTFKFLDITQFLAPGTSYSKFLKAYDVKEAKGYFVYEWLTDASKLESTSLPPHEAFHSSLKRGKHYDRTV</sequence>
<accession>A0ABQ9F6B9</accession>
<evidence type="ECO:0000256" key="1">
    <source>
        <dbReference type="SAM" id="MobiDB-lite"/>
    </source>
</evidence>
<evidence type="ECO:0000313" key="3">
    <source>
        <dbReference type="Proteomes" id="UP001217089"/>
    </source>
</evidence>
<proteinExistence type="predicted"/>
<organism evidence="2 3">
    <name type="scientific">Tegillarca granosa</name>
    <name type="common">Malaysian cockle</name>
    <name type="synonym">Anadara granosa</name>
    <dbReference type="NCBI Taxonomy" id="220873"/>
    <lineage>
        <taxon>Eukaryota</taxon>
        <taxon>Metazoa</taxon>
        <taxon>Spiralia</taxon>
        <taxon>Lophotrochozoa</taxon>
        <taxon>Mollusca</taxon>
        <taxon>Bivalvia</taxon>
        <taxon>Autobranchia</taxon>
        <taxon>Pteriomorphia</taxon>
        <taxon>Arcoida</taxon>
        <taxon>Arcoidea</taxon>
        <taxon>Arcidae</taxon>
        <taxon>Tegillarca</taxon>
    </lineage>
</organism>